<dbReference type="InterPro" id="IPR001451">
    <property type="entry name" value="Hexapep"/>
</dbReference>
<dbReference type="Proteomes" id="UP000618926">
    <property type="component" value="Unassembled WGS sequence"/>
</dbReference>
<dbReference type="Gene3D" id="2.160.10.10">
    <property type="entry name" value="Hexapeptide repeat proteins"/>
    <property type="match status" value="1"/>
</dbReference>
<gene>
    <name evidence="3" type="ORF">IIE05_01450</name>
</gene>
<comment type="caution">
    <text evidence="3">The sequence shown here is derived from an EMBL/GenBank/DDBJ whole genome shotgun (WGS) entry which is preliminary data.</text>
</comment>
<dbReference type="PANTHER" id="PTHR23416:SF23">
    <property type="entry name" value="ACETYLTRANSFERASE C18B11.09C-RELATED"/>
    <property type="match status" value="1"/>
</dbReference>
<accession>A0ABR9NQT6</accession>
<evidence type="ECO:0000256" key="2">
    <source>
        <dbReference type="ARBA" id="ARBA00022679"/>
    </source>
</evidence>
<dbReference type="Pfam" id="PF00132">
    <property type="entry name" value="Hexapep"/>
    <property type="match status" value="1"/>
</dbReference>
<dbReference type="GO" id="GO:0016746">
    <property type="term" value="F:acyltransferase activity"/>
    <property type="evidence" value="ECO:0007669"/>
    <property type="project" value="UniProtKB-KW"/>
</dbReference>
<dbReference type="PANTHER" id="PTHR23416">
    <property type="entry name" value="SIALIC ACID SYNTHASE-RELATED"/>
    <property type="match status" value="1"/>
</dbReference>
<dbReference type="InterPro" id="IPR051159">
    <property type="entry name" value="Hexapeptide_acetyltransf"/>
</dbReference>
<comment type="similarity">
    <text evidence="1">Belongs to the transferase hexapeptide repeat family.</text>
</comment>
<organism evidence="3 4">
    <name type="scientific">Geobacter anodireducens</name>
    <dbReference type="NCBI Taxonomy" id="1340425"/>
    <lineage>
        <taxon>Bacteria</taxon>
        <taxon>Pseudomonadati</taxon>
        <taxon>Thermodesulfobacteriota</taxon>
        <taxon>Desulfuromonadia</taxon>
        <taxon>Geobacterales</taxon>
        <taxon>Geobacteraceae</taxon>
        <taxon>Geobacter</taxon>
    </lineage>
</organism>
<evidence type="ECO:0000256" key="1">
    <source>
        <dbReference type="ARBA" id="ARBA00007274"/>
    </source>
</evidence>
<evidence type="ECO:0000313" key="3">
    <source>
        <dbReference type="EMBL" id="MBE2886628.1"/>
    </source>
</evidence>
<sequence length="215" mass="24559">MGILLKHGFPRSKVYAGFIEHWLKVTIRRILNIPSVQQVKTQLVFILLKYLNLSYSFIPLFVIKKFYLRIFGIKVGKKSYIHSPVRFFHFGRLELGNNTVVNSGCYLDNRRGIFIGKNVSIAHDVKIYTLGHEIDDPFFRLKGASVKIHDNVVIFANSLIMPGVEIGEGAVIYPGSVVVKHVKPYSVVGGNPAREVRQRANDVRYELDYGYWFAN</sequence>
<evidence type="ECO:0000313" key="4">
    <source>
        <dbReference type="Proteomes" id="UP000618926"/>
    </source>
</evidence>
<dbReference type="EMBL" id="JADBFD010000002">
    <property type="protein sequence ID" value="MBE2886628.1"/>
    <property type="molecule type" value="Genomic_DNA"/>
</dbReference>
<name>A0ABR9NQT6_9BACT</name>
<keyword evidence="3" id="KW-0012">Acyltransferase</keyword>
<reference evidence="3 4" key="1">
    <citation type="submission" date="2020-10" db="EMBL/GenBank/DDBJ databases">
        <title>Investigation of anaerobic biodegradation of phenanthrene by a sulfate-dependent Geobacter anodireducens strain PheS2.</title>
        <authorList>
            <person name="Zhang Z."/>
        </authorList>
    </citation>
    <scope>NUCLEOTIDE SEQUENCE [LARGE SCALE GENOMIC DNA]</scope>
    <source>
        <strain evidence="3 4">PheS2</strain>
    </source>
</reference>
<dbReference type="InterPro" id="IPR011004">
    <property type="entry name" value="Trimer_LpxA-like_sf"/>
</dbReference>
<keyword evidence="4" id="KW-1185">Reference proteome</keyword>
<proteinExistence type="inferred from homology"/>
<dbReference type="SUPFAM" id="SSF51161">
    <property type="entry name" value="Trimeric LpxA-like enzymes"/>
    <property type="match status" value="1"/>
</dbReference>
<protein>
    <submittedName>
        <fullName evidence="3">Acyltransferase</fullName>
    </submittedName>
</protein>
<keyword evidence="2" id="KW-0808">Transferase</keyword>
<dbReference type="CDD" id="cd04647">
    <property type="entry name" value="LbH_MAT_like"/>
    <property type="match status" value="1"/>
</dbReference>